<dbReference type="RefSeq" id="WP_161787683.1">
    <property type="nucleotide sequence ID" value="NZ_ATLK01000001.1"/>
</dbReference>
<evidence type="ECO:0000256" key="1">
    <source>
        <dbReference type="ARBA" id="ARBA00022801"/>
    </source>
</evidence>
<sequence>MIEPNPQSAEPSVVHCEEGDVEAVPGQRSIIVGADGVARCWWAYTSPLQRRDHDEVWGAPCYDGDELFARLCLECLQAGLSWSSILRKQRRLREVFHYFRPYAVARMEPEILSLLQDAGIIRNRRKIEAIVANAQLVVDLQEAGVPFADYLWQMVGGKPLLRRPASSKDVPDTDLTATLMSTRLRKDGFRFVGPTVAYAFMQASGMVNDHLAGCFRAVRNPEKCEHCAGGMVFDEFGRVALIGRELPEGGYEWCLPKGHMENDETPQDTAVREVYEETGILGEVTREVAVVDHRFEWEGHIVHKFITHFALRRISGELNASNDPDHEAQLVRWVPLRDLEATLTHRTDQEVIRRYMTG</sequence>
<dbReference type="PROSITE" id="PS51462">
    <property type="entry name" value="NUDIX"/>
    <property type="match status" value="1"/>
</dbReference>
<keyword evidence="4" id="KW-0326">Glycosidase</keyword>
<evidence type="ECO:0000313" key="4">
    <source>
        <dbReference type="EMBL" id="KFF31047.1"/>
    </source>
</evidence>
<feature type="domain" description="Nudix hydrolase" evidence="3">
    <location>
        <begin position="223"/>
        <end position="357"/>
    </location>
</feature>
<keyword evidence="2" id="KW-0479">Metal-binding</keyword>
<feature type="binding site" evidence="2">
    <location>
        <position position="53"/>
    </location>
    <ligand>
        <name>Zn(2+)</name>
        <dbReference type="ChEBI" id="CHEBI:29105"/>
    </ligand>
</feature>
<keyword evidence="1 4" id="KW-0378">Hydrolase</keyword>
<dbReference type="EC" id="3.2.2.20" evidence="4"/>
<dbReference type="PROSITE" id="PS00893">
    <property type="entry name" value="NUDIX_BOX"/>
    <property type="match status" value="1"/>
</dbReference>
<dbReference type="STRING" id="1341695.BBOMB_0378"/>
<dbReference type="InterPro" id="IPR020084">
    <property type="entry name" value="NUDIX_hydrolase_CS"/>
</dbReference>
<dbReference type="InterPro" id="IPR000086">
    <property type="entry name" value="NUDIX_hydrolase_dom"/>
</dbReference>
<dbReference type="Pfam" id="PF00293">
    <property type="entry name" value="NUDIX"/>
    <property type="match status" value="1"/>
</dbReference>
<dbReference type="SUPFAM" id="SSF48150">
    <property type="entry name" value="DNA-glycosylase"/>
    <property type="match status" value="1"/>
</dbReference>
<dbReference type="PANTHER" id="PTHR30037:SF4">
    <property type="entry name" value="DNA-3-METHYLADENINE GLYCOSYLASE I"/>
    <property type="match status" value="1"/>
</dbReference>
<dbReference type="InterPro" id="IPR005019">
    <property type="entry name" value="Adenine_glyco"/>
</dbReference>
<evidence type="ECO:0000313" key="5">
    <source>
        <dbReference type="Proteomes" id="UP000028730"/>
    </source>
</evidence>
<dbReference type="GO" id="GO:0046872">
    <property type="term" value="F:metal ion binding"/>
    <property type="evidence" value="ECO:0007669"/>
    <property type="project" value="UniProtKB-KW"/>
</dbReference>
<dbReference type="GO" id="GO:0008725">
    <property type="term" value="F:DNA-3-methyladenine glycosylase activity"/>
    <property type="evidence" value="ECO:0007669"/>
    <property type="project" value="UniProtKB-EC"/>
</dbReference>
<dbReference type="Gene3D" id="1.10.340.30">
    <property type="entry name" value="Hypothetical protein, domain 2"/>
    <property type="match status" value="1"/>
</dbReference>
<dbReference type="CDD" id="cd03673">
    <property type="entry name" value="NUDIX_Ap6A_hydrolase"/>
    <property type="match status" value="1"/>
</dbReference>
<dbReference type="Gene3D" id="3.90.79.10">
    <property type="entry name" value="Nucleoside Triphosphate Pyrophosphohydrolase"/>
    <property type="match status" value="1"/>
</dbReference>
<dbReference type="InterPro" id="IPR011257">
    <property type="entry name" value="DNA_glycosylase"/>
</dbReference>
<reference evidence="4 5" key="1">
    <citation type="journal article" date="2014" name="Appl. Environ. Microbiol.">
        <title>Genomic encyclopedia of type strains of the genus Bifidobacterium.</title>
        <authorList>
            <person name="Milani C."/>
            <person name="Lugli G.A."/>
            <person name="Duranti S."/>
            <person name="Turroni F."/>
            <person name="Bottacini F."/>
            <person name="Mangifesta M."/>
            <person name="Sanchez B."/>
            <person name="Viappiani A."/>
            <person name="Mancabelli L."/>
            <person name="Taminiau B."/>
            <person name="Delcenserie V."/>
            <person name="Barrangou R."/>
            <person name="Margolles A."/>
            <person name="van Sinderen D."/>
            <person name="Ventura M."/>
        </authorList>
    </citation>
    <scope>NUCLEOTIDE SEQUENCE [LARGE SCALE GENOMIC DNA]</scope>
    <source>
        <strain evidence="4 5">DSM 19703</strain>
    </source>
</reference>
<dbReference type="InterPro" id="IPR015797">
    <property type="entry name" value="NUDIX_hydrolase-like_dom_sf"/>
</dbReference>
<evidence type="ECO:0000259" key="3">
    <source>
        <dbReference type="PROSITE" id="PS51462"/>
    </source>
</evidence>
<dbReference type="eggNOG" id="COG0494">
    <property type="taxonomic scope" value="Bacteria"/>
</dbReference>
<keyword evidence="5" id="KW-1185">Reference proteome</keyword>
<feature type="binding site" evidence="2">
    <location>
        <position position="214"/>
    </location>
    <ligand>
        <name>Zn(2+)</name>
        <dbReference type="ChEBI" id="CHEBI:29105"/>
    </ligand>
</feature>
<keyword evidence="2" id="KW-0862">Zinc</keyword>
<dbReference type="InterPro" id="IPR052891">
    <property type="entry name" value="DNA-3mA_glycosylase"/>
</dbReference>
<dbReference type="eggNOG" id="COG2818">
    <property type="taxonomic scope" value="Bacteria"/>
</dbReference>
<accession>A0A080N285</accession>
<feature type="binding site" evidence="2">
    <location>
        <position position="40"/>
    </location>
    <ligand>
        <name>Zn(2+)</name>
        <dbReference type="ChEBI" id="CHEBI:29105"/>
    </ligand>
</feature>
<dbReference type="SUPFAM" id="SSF55811">
    <property type="entry name" value="Nudix"/>
    <property type="match status" value="1"/>
</dbReference>
<protein>
    <submittedName>
        <fullName evidence="4">DNA-3-methyladenine glycosylase I, NUDIX domain protein</fullName>
        <ecNumber evidence="4">3.2.2.20</ecNumber>
    </submittedName>
</protein>
<dbReference type="AlphaFoldDB" id="A0A080N285"/>
<evidence type="ECO:0000256" key="2">
    <source>
        <dbReference type="PIRSR" id="PIRSR605019-1"/>
    </source>
</evidence>
<dbReference type="Proteomes" id="UP000028730">
    <property type="component" value="Unassembled WGS sequence"/>
</dbReference>
<comment type="caution">
    <text evidence="4">The sequence shown here is derived from an EMBL/GenBank/DDBJ whole genome shotgun (WGS) entry which is preliminary data.</text>
</comment>
<dbReference type="GO" id="GO:0006284">
    <property type="term" value="P:base-excision repair"/>
    <property type="evidence" value="ECO:0007669"/>
    <property type="project" value="InterPro"/>
</dbReference>
<dbReference type="PANTHER" id="PTHR30037">
    <property type="entry name" value="DNA-3-METHYLADENINE GLYCOSYLASE 1"/>
    <property type="match status" value="1"/>
</dbReference>
<dbReference type="Pfam" id="PF03352">
    <property type="entry name" value="Adenine_glyco"/>
    <property type="match status" value="1"/>
</dbReference>
<dbReference type="EMBL" id="ATLK01000001">
    <property type="protein sequence ID" value="KFF31047.1"/>
    <property type="molecule type" value="Genomic_DNA"/>
</dbReference>
<organism evidence="4 5">
    <name type="scientific">Bifidobacterium bombi DSM 19703</name>
    <dbReference type="NCBI Taxonomy" id="1341695"/>
    <lineage>
        <taxon>Bacteria</taxon>
        <taxon>Bacillati</taxon>
        <taxon>Actinomycetota</taxon>
        <taxon>Actinomycetes</taxon>
        <taxon>Bifidobacteriales</taxon>
        <taxon>Bifidobacteriaceae</taxon>
        <taxon>Bifidobacterium</taxon>
    </lineage>
</organism>
<gene>
    <name evidence="4" type="ORF">BBOMB_0378</name>
</gene>
<feature type="binding site" evidence="2">
    <location>
        <position position="210"/>
    </location>
    <ligand>
        <name>Zn(2+)</name>
        <dbReference type="ChEBI" id="CHEBI:29105"/>
    </ligand>
</feature>
<name>A0A080N285_9BIFI</name>
<proteinExistence type="predicted"/>
<dbReference type="OrthoDB" id="9807664at2"/>